<protein>
    <submittedName>
        <fullName evidence="2">Serine hydrolase</fullName>
    </submittedName>
</protein>
<dbReference type="InterPro" id="IPR012338">
    <property type="entry name" value="Beta-lactam/transpept-like"/>
</dbReference>
<dbReference type="SUPFAM" id="SSF56601">
    <property type="entry name" value="beta-lactamase/transpeptidase-like"/>
    <property type="match status" value="1"/>
</dbReference>
<dbReference type="Proteomes" id="UP000655868">
    <property type="component" value="Unassembled WGS sequence"/>
</dbReference>
<keyword evidence="3" id="KW-1185">Reference proteome</keyword>
<evidence type="ECO:0000313" key="3">
    <source>
        <dbReference type="Proteomes" id="UP000655868"/>
    </source>
</evidence>
<gene>
    <name evidence="2" type="ORF">JGU71_14550</name>
</gene>
<evidence type="ECO:0000313" key="2">
    <source>
        <dbReference type="EMBL" id="MBJ8340110.1"/>
    </source>
</evidence>
<accession>A0A934U409</accession>
<proteinExistence type="predicted"/>
<dbReference type="RefSeq" id="WP_199705305.1">
    <property type="nucleotide sequence ID" value="NZ_JAEMNV010000004.1"/>
</dbReference>
<dbReference type="Pfam" id="PF00144">
    <property type="entry name" value="Beta-lactamase"/>
    <property type="match status" value="1"/>
</dbReference>
<feature type="domain" description="Beta-lactamase-related" evidence="1">
    <location>
        <begin position="94"/>
        <end position="336"/>
    </location>
</feature>
<dbReference type="InterPro" id="IPR001466">
    <property type="entry name" value="Beta-lactam-related"/>
</dbReference>
<keyword evidence="2" id="KW-0378">Hydrolase</keyword>
<sequence>MTRRGWVGDSLIVVVVLAAALMVLPAAGVAAPSQPRLCEVSSGRQFPRAEPAEVGMDPAALTDAVAFAADRNRVNIQIFRRNCLVAEGPRNQETGNLAWNNWSIAKSVTSLVAGLAYDEGRLGLDDPIGKYLAPGLGDSAHRAIKVRHLLTETSGLLSATVSEGASGVVQLDPDVVAQGLGMPFAHQPGSVFEYNQRAVDLLAAVVEIAVGEPFQDYAQRKLFDPLGIERSDYYWARDRSGHTYGFSFLLMPANDLSKLGLLLLGGGSWGGERIVSAEYLRMAITPSPRNPCYGFLFWLQAPGCERASLPTGIFWMSGLGMQNVFVVPNLDLVVVWTGAFGNRSGLGPIGTSQNTSELPHSFFRLLSRAIVDVAVPDPGPYVEPPLQDPDVSDFADASISLAIFGIGPAAYPGCTLFECLGLRLAPPAANWPPGCAIVVCTGTDPRTPGIRPG</sequence>
<dbReference type="GO" id="GO:0016787">
    <property type="term" value="F:hydrolase activity"/>
    <property type="evidence" value="ECO:0007669"/>
    <property type="project" value="UniProtKB-KW"/>
</dbReference>
<dbReference type="Gene3D" id="3.40.710.10">
    <property type="entry name" value="DD-peptidase/beta-lactamase superfamily"/>
    <property type="match status" value="1"/>
</dbReference>
<dbReference type="InterPro" id="IPR050789">
    <property type="entry name" value="Diverse_Enzym_Activities"/>
</dbReference>
<dbReference type="EMBL" id="JAEMNV010000004">
    <property type="protein sequence ID" value="MBJ8340110.1"/>
    <property type="molecule type" value="Genomic_DNA"/>
</dbReference>
<organism evidence="2 3">
    <name type="scientific">Antrihabitans stalagmiti</name>
    <dbReference type="NCBI Taxonomy" id="2799499"/>
    <lineage>
        <taxon>Bacteria</taxon>
        <taxon>Bacillati</taxon>
        <taxon>Actinomycetota</taxon>
        <taxon>Actinomycetes</taxon>
        <taxon>Mycobacteriales</taxon>
        <taxon>Nocardiaceae</taxon>
        <taxon>Antrihabitans</taxon>
    </lineage>
</organism>
<comment type="caution">
    <text evidence="2">The sequence shown here is derived from an EMBL/GenBank/DDBJ whole genome shotgun (WGS) entry which is preliminary data.</text>
</comment>
<evidence type="ECO:0000259" key="1">
    <source>
        <dbReference type="Pfam" id="PF00144"/>
    </source>
</evidence>
<dbReference type="PANTHER" id="PTHR43283:SF7">
    <property type="entry name" value="BETA-LACTAMASE-RELATED DOMAIN-CONTAINING PROTEIN"/>
    <property type="match status" value="1"/>
</dbReference>
<dbReference type="PANTHER" id="PTHR43283">
    <property type="entry name" value="BETA-LACTAMASE-RELATED"/>
    <property type="match status" value="1"/>
</dbReference>
<dbReference type="AlphaFoldDB" id="A0A934U409"/>
<name>A0A934U409_9NOCA</name>
<reference evidence="2" key="1">
    <citation type="submission" date="2020-12" db="EMBL/GenBank/DDBJ databases">
        <title>Antrihabitans popcorni sp. nov. and Antrihabitans auranticaus sp. nov., isolated from a larva cave.</title>
        <authorList>
            <person name="Lee S.D."/>
            <person name="Kim I.S."/>
        </authorList>
    </citation>
    <scope>NUCLEOTIDE SEQUENCE</scope>
    <source>
        <strain evidence="2">YC3-6</strain>
    </source>
</reference>